<keyword evidence="3" id="KW-1185">Reference proteome</keyword>
<accession>A0A9P3G7E8</accession>
<feature type="compositionally biased region" description="Basic and acidic residues" evidence="1">
    <location>
        <begin position="125"/>
        <end position="164"/>
    </location>
</feature>
<feature type="region of interest" description="Disordered" evidence="1">
    <location>
        <begin position="125"/>
        <end position="202"/>
    </location>
</feature>
<gene>
    <name evidence="2" type="ORF">PsYK624_052990</name>
</gene>
<dbReference type="AlphaFoldDB" id="A0A9P3G7E8"/>
<evidence type="ECO:0000313" key="2">
    <source>
        <dbReference type="EMBL" id="GJE89204.1"/>
    </source>
</evidence>
<evidence type="ECO:0000256" key="1">
    <source>
        <dbReference type="SAM" id="MobiDB-lite"/>
    </source>
</evidence>
<name>A0A9P3G7E8_9APHY</name>
<feature type="compositionally biased region" description="Low complexity" evidence="1">
    <location>
        <begin position="8"/>
        <end position="20"/>
    </location>
</feature>
<dbReference type="EMBL" id="BPQB01000012">
    <property type="protein sequence ID" value="GJE89204.1"/>
    <property type="molecule type" value="Genomic_DNA"/>
</dbReference>
<feature type="region of interest" description="Disordered" evidence="1">
    <location>
        <begin position="1"/>
        <end position="20"/>
    </location>
</feature>
<evidence type="ECO:0000313" key="3">
    <source>
        <dbReference type="Proteomes" id="UP000703269"/>
    </source>
</evidence>
<proteinExistence type="predicted"/>
<reference evidence="2 3" key="1">
    <citation type="submission" date="2021-08" db="EMBL/GenBank/DDBJ databases">
        <title>Draft Genome Sequence of Phanerochaete sordida strain YK-624.</title>
        <authorList>
            <person name="Mori T."/>
            <person name="Dohra H."/>
            <person name="Suzuki T."/>
            <person name="Kawagishi H."/>
            <person name="Hirai H."/>
        </authorList>
    </citation>
    <scope>NUCLEOTIDE SEQUENCE [LARGE SCALE GENOMIC DNA]</scope>
    <source>
        <strain evidence="2 3">YK-624</strain>
    </source>
</reference>
<organism evidence="2 3">
    <name type="scientific">Phanerochaete sordida</name>
    <dbReference type="NCBI Taxonomy" id="48140"/>
    <lineage>
        <taxon>Eukaryota</taxon>
        <taxon>Fungi</taxon>
        <taxon>Dikarya</taxon>
        <taxon>Basidiomycota</taxon>
        <taxon>Agaricomycotina</taxon>
        <taxon>Agaricomycetes</taxon>
        <taxon>Polyporales</taxon>
        <taxon>Phanerochaetaceae</taxon>
        <taxon>Phanerochaete</taxon>
    </lineage>
</organism>
<protein>
    <submittedName>
        <fullName evidence="2">WVD2 family protein</fullName>
    </submittedName>
</protein>
<comment type="caution">
    <text evidence="2">The sequence shown here is derived from an EMBL/GenBank/DDBJ whole genome shotgun (WGS) entry which is preliminary data.</text>
</comment>
<sequence>MPRPISIPTPITSTTASQHTTTSTVVPRMYQLTAKDAEEVAQRLQRTAMRILITHPVRDDCICIGASSFLPRKFIDRITTDFLLITTESALRQRMDGWRFEWDEYGPDLWRAVCELHGEFSKTLRERHEASNEKRRETAAQKREQDAAEAAQVRKDLEDAGLDKHRSKLAGLPTFSKQETSPTRCIRLGTATGEAHTEIGET</sequence>
<dbReference type="Proteomes" id="UP000703269">
    <property type="component" value="Unassembled WGS sequence"/>
</dbReference>